<reference evidence="1" key="1">
    <citation type="submission" date="2020-09" db="EMBL/GenBank/DDBJ databases">
        <title>Bosea spartocytisi sp. nov. a root nodule endophyte of Spartocytisus supranubius in the high mountain ecosystem fo the Teide National Park (Canary Islands, Spain).</title>
        <authorList>
            <person name="Pulido-Suarez L."/>
            <person name="Peix A."/>
            <person name="Igual J.M."/>
            <person name="Socas-Perez N."/>
            <person name="Velazquez E."/>
            <person name="Flores-Felix J.D."/>
            <person name="Leon-Barrios M."/>
        </authorList>
    </citation>
    <scope>NUCLEOTIDE SEQUENCE</scope>
    <source>
        <strain evidence="1">SSUT16</strain>
    </source>
</reference>
<evidence type="ECO:0000313" key="1">
    <source>
        <dbReference type="EMBL" id="MBD3844709.1"/>
    </source>
</evidence>
<gene>
    <name evidence="1" type="ORF">IED13_03280</name>
</gene>
<comment type="caution">
    <text evidence="1">The sequence shown here is derived from an EMBL/GenBank/DDBJ whole genome shotgun (WGS) entry which is preliminary data.</text>
</comment>
<accession>A0A927HXZ8</accession>
<evidence type="ECO:0000313" key="2">
    <source>
        <dbReference type="Proteomes" id="UP000619295"/>
    </source>
</evidence>
<keyword evidence="2" id="KW-1185">Reference proteome</keyword>
<proteinExistence type="predicted"/>
<organism evidence="1 2">
    <name type="scientific">Bosea spartocytisi</name>
    <dbReference type="NCBI Taxonomy" id="2773451"/>
    <lineage>
        <taxon>Bacteria</taxon>
        <taxon>Pseudomonadati</taxon>
        <taxon>Pseudomonadota</taxon>
        <taxon>Alphaproteobacteria</taxon>
        <taxon>Hyphomicrobiales</taxon>
        <taxon>Boseaceae</taxon>
        <taxon>Bosea</taxon>
    </lineage>
</organism>
<name>A0A927HXZ8_9HYPH</name>
<sequence length="155" mass="17167">MTDSEAPALDLIAGFEHAAEAAGEAEDAYRKEAAARIAALALERATAFRRLNLVRGAVRAISEADEPEKAVARARFVIAQTLGWEEIGPRQELVLDRLTPFLEALRTELSTEAASTTESAAEALRGFEDWYRAEIGSDFYALFERYMPETPRVDF</sequence>
<dbReference type="Proteomes" id="UP000619295">
    <property type="component" value="Unassembled WGS sequence"/>
</dbReference>
<dbReference type="RefSeq" id="WP_191123369.1">
    <property type="nucleotide sequence ID" value="NZ_JACXWY010000002.1"/>
</dbReference>
<dbReference type="AlphaFoldDB" id="A0A927HXZ8"/>
<dbReference type="EMBL" id="JACXWY010000002">
    <property type="protein sequence ID" value="MBD3844709.1"/>
    <property type="molecule type" value="Genomic_DNA"/>
</dbReference>
<protein>
    <submittedName>
        <fullName evidence="1">Uncharacterized protein</fullName>
    </submittedName>
</protein>